<keyword evidence="1" id="KW-1133">Transmembrane helix</keyword>
<sequence length="113" mass="12234">MRGVSMFHVYLALSVAGAVIPLGCFLPWLGAHGLALPLLLHTAWATPVSAFAWADVVFSGVALLVFIAHEQRRARTPWAWLAVLALFTVGVSLALPLFLALRERARTARAIFA</sequence>
<feature type="transmembrane region" description="Helical" evidence="1">
    <location>
        <begin position="7"/>
        <end position="30"/>
    </location>
</feature>
<dbReference type="EMBL" id="QJKI01000001">
    <property type="protein sequence ID" value="PXX81923.1"/>
    <property type="molecule type" value="Genomic_DNA"/>
</dbReference>
<keyword evidence="3" id="KW-1185">Reference proteome</keyword>
<dbReference type="InterPro" id="IPR021362">
    <property type="entry name" value="DUF2834"/>
</dbReference>
<accession>A0A318L8S8</accession>
<dbReference type="Pfam" id="PF11196">
    <property type="entry name" value="DUF2834"/>
    <property type="match status" value="1"/>
</dbReference>
<evidence type="ECO:0000313" key="3">
    <source>
        <dbReference type="Proteomes" id="UP000247555"/>
    </source>
</evidence>
<comment type="caution">
    <text evidence="2">The sequence shown here is derived from an EMBL/GenBank/DDBJ whole genome shotgun (WGS) entry which is preliminary data.</text>
</comment>
<keyword evidence="1" id="KW-0472">Membrane</keyword>
<proteinExistence type="predicted"/>
<dbReference type="AlphaFoldDB" id="A0A318L8S8"/>
<evidence type="ECO:0000256" key="1">
    <source>
        <dbReference type="SAM" id="Phobius"/>
    </source>
</evidence>
<gene>
    <name evidence="2" type="ORF">DFR34_101152</name>
</gene>
<reference evidence="2 3" key="1">
    <citation type="submission" date="2018-05" db="EMBL/GenBank/DDBJ databases">
        <title>Genomic Encyclopedia of Type Strains, Phase IV (KMG-IV): sequencing the most valuable type-strain genomes for metagenomic binning, comparative biology and taxonomic classification.</title>
        <authorList>
            <person name="Goeker M."/>
        </authorList>
    </citation>
    <scope>NUCLEOTIDE SEQUENCE [LARGE SCALE GENOMIC DNA]</scope>
    <source>
        <strain evidence="2 3">DSM 29661</strain>
    </source>
</reference>
<evidence type="ECO:0000313" key="2">
    <source>
        <dbReference type="EMBL" id="PXX81923.1"/>
    </source>
</evidence>
<protein>
    <submittedName>
        <fullName evidence="2">Uncharacterized protein DUF2834</fullName>
    </submittedName>
</protein>
<feature type="transmembrane region" description="Helical" evidence="1">
    <location>
        <begin position="80"/>
        <end position="101"/>
    </location>
</feature>
<organism evidence="2 3">
    <name type="scientific">Rivihabitans pingtungensis</name>
    <dbReference type="NCBI Taxonomy" id="1054498"/>
    <lineage>
        <taxon>Bacteria</taxon>
        <taxon>Pseudomonadati</taxon>
        <taxon>Pseudomonadota</taxon>
        <taxon>Betaproteobacteria</taxon>
        <taxon>Neisseriales</taxon>
        <taxon>Aquaspirillaceae</taxon>
        <taxon>Rivihabitans</taxon>
    </lineage>
</organism>
<dbReference type="Proteomes" id="UP000247555">
    <property type="component" value="Unassembled WGS sequence"/>
</dbReference>
<keyword evidence="1" id="KW-0812">Transmembrane</keyword>
<feature type="transmembrane region" description="Helical" evidence="1">
    <location>
        <begin position="50"/>
        <end position="68"/>
    </location>
</feature>
<name>A0A318L8S8_9NEIS</name>